<evidence type="ECO:0000313" key="2">
    <source>
        <dbReference type="Proteomes" id="UP000245698"/>
    </source>
</evidence>
<protein>
    <recommendedName>
        <fullName evidence="3">DUF1579 domain-containing protein</fullName>
    </recommendedName>
</protein>
<name>A0A2P9AH07_9HYPH</name>
<reference evidence="2" key="1">
    <citation type="submission" date="2016-12" db="EMBL/GenBank/DDBJ databases">
        <authorList>
            <person name="Brunel B."/>
        </authorList>
    </citation>
    <scope>NUCLEOTIDE SEQUENCE [LARGE SCALE GENOMIC DNA]</scope>
</reference>
<organism evidence="1 2">
    <name type="scientific">Mesorhizobium delmotii</name>
    <dbReference type="NCBI Taxonomy" id="1631247"/>
    <lineage>
        <taxon>Bacteria</taxon>
        <taxon>Pseudomonadati</taxon>
        <taxon>Pseudomonadota</taxon>
        <taxon>Alphaproteobacteria</taxon>
        <taxon>Hyphomicrobiales</taxon>
        <taxon>Phyllobacteriaceae</taxon>
        <taxon>Mesorhizobium</taxon>
    </lineage>
</organism>
<proteinExistence type="predicted"/>
<dbReference type="Proteomes" id="UP000245698">
    <property type="component" value="Unassembled WGS sequence"/>
</dbReference>
<dbReference type="AlphaFoldDB" id="A0A2P9AH07"/>
<sequence>MGVHHDALHPIVAAIGHLKRSHRTPILVMSAATGLLARRRSKGKYMRTSLLSSDGKLAITASETSSKNDFDYLIGHWNIRNRTLKEQLAGSDEWQEFDATQECRPILLGLGNFDIFHTELGGKPFEGLTVRLFDPQTRLWTIYWADSNAMKLDSGKVGSFDGDIGEFFGREVVAGKDVIVKFHWDKRNPKALIYSRAFSADAGKTWEWNWYSNFSPR</sequence>
<accession>A0A2P9AH07</accession>
<evidence type="ECO:0000313" key="1">
    <source>
        <dbReference type="EMBL" id="SJM30432.1"/>
    </source>
</evidence>
<dbReference type="EMBL" id="FUIG01000021">
    <property type="protein sequence ID" value="SJM30432.1"/>
    <property type="molecule type" value="Genomic_DNA"/>
</dbReference>
<keyword evidence="2" id="KW-1185">Reference proteome</keyword>
<gene>
    <name evidence="1" type="ORF">BQ8482_150019</name>
</gene>
<evidence type="ECO:0008006" key="3">
    <source>
        <dbReference type="Google" id="ProtNLM"/>
    </source>
</evidence>